<feature type="compositionally biased region" description="Pro residues" evidence="6">
    <location>
        <begin position="499"/>
        <end position="519"/>
    </location>
</feature>
<dbReference type="InterPro" id="IPR038508">
    <property type="entry name" value="ArfGAP_dom_sf"/>
</dbReference>
<feature type="compositionally biased region" description="Low complexity" evidence="6">
    <location>
        <begin position="788"/>
        <end position="802"/>
    </location>
</feature>
<dbReference type="InterPro" id="IPR011993">
    <property type="entry name" value="PH-like_dom_sf"/>
</dbReference>
<dbReference type="EMBL" id="BQKY01000010">
    <property type="protein sequence ID" value="GJN92122.1"/>
    <property type="molecule type" value="Genomic_DNA"/>
</dbReference>
<evidence type="ECO:0000313" key="9">
    <source>
        <dbReference type="EMBL" id="GJN92122.1"/>
    </source>
</evidence>
<feature type="compositionally biased region" description="Low complexity" evidence="6">
    <location>
        <begin position="123"/>
        <end position="136"/>
    </location>
</feature>
<evidence type="ECO:0000259" key="8">
    <source>
        <dbReference type="PROSITE" id="PS50115"/>
    </source>
</evidence>
<feature type="region of interest" description="Disordered" evidence="6">
    <location>
        <begin position="493"/>
        <end position="539"/>
    </location>
</feature>
<dbReference type="FunFam" id="1.10.220.150:FF:000009">
    <property type="entry name" value="stromal membrane-associated protein 1 isoform X1"/>
    <property type="match status" value="1"/>
</dbReference>
<dbReference type="Pfam" id="PF00169">
    <property type="entry name" value="PH"/>
    <property type="match status" value="1"/>
</dbReference>
<dbReference type="Gene3D" id="1.20.1270.60">
    <property type="entry name" value="Arfaptin homology (AH) domain/BAR domain"/>
    <property type="match status" value="1"/>
</dbReference>
<dbReference type="PANTHER" id="PTHR23180:SF160">
    <property type="entry name" value="ADP-RIBOSYLATION FACTOR GTPASE-ACTIVATING PROTEIN EFFECTOR PROTEIN 1"/>
    <property type="match status" value="1"/>
</dbReference>
<dbReference type="Gene3D" id="1.10.220.150">
    <property type="entry name" value="Arf GTPase activating protein"/>
    <property type="match status" value="1"/>
</dbReference>
<dbReference type="SMART" id="SM00105">
    <property type="entry name" value="ArfGap"/>
    <property type="match status" value="1"/>
</dbReference>
<dbReference type="InterPro" id="IPR001164">
    <property type="entry name" value="ArfGAP_dom"/>
</dbReference>
<dbReference type="Proteomes" id="UP001342314">
    <property type="component" value="Unassembled WGS sequence"/>
</dbReference>
<dbReference type="AlphaFoldDB" id="A0AAV5GSX7"/>
<dbReference type="InterPro" id="IPR001849">
    <property type="entry name" value="PH_domain"/>
</dbReference>
<comment type="caution">
    <text evidence="9">The sequence shown here is derived from an EMBL/GenBank/DDBJ whole genome shotgun (WGS) entry which is preliminary data.</text>
</comment>
<feature type="compositionally biased region" description="Polar residues" evidence="6">
    <location>
        <begin position="81"/>
        <end position="100"/>
    </location>
</feature>
<dbReference type="SUPFAM" id="SSF57863">
    <property type="entry name" value="ArfGap/RecO-like zinc finger"/>
    <property type="match status" value="1"/>
</dbReference>
<dbReference type="InterPro" id="IPR045258">
    <property type="entry name" value="ACAP1/2/3-like"/>
</dbReference>
<reference evidence="9 10" key="1">
    <citation type="submission" date="2021-12" db="EMBL/GenBank/DDBJ databases">
        <title>High titer production of polyol ester of fatty acids by Rhodotorula paludigena BS15 towards product separation-free biomass refinery.</title>
        <authorList>
            <person name="Mano J."/>
            <person name="Ono H."/>
            <person name="Tanaka T."/>
            <person name="Naito K."/>
            <person name="Sushida H."/>
            <person name="Ike M."/>
            <person name="Tokuyasu K."/>
            <person name="Kitaoka M."/>
        </authorList>
    </citation>
    <scope>NUCLEOTIDE SEQUENCE [LARGE SCALE GENOMIC DNA]</scope>
    <source>
        <strain evidence="9 10">BS15</strain>
    </source>
</reference>
<keyword evidence="3 5" id="KW-0863">Zinc-finger</keyword>
<dbReference type="PROSITE" id="PS50115">
    <property type="entry name" value="ARFGAP"/>
    <property type="match status" value="1"/>
</dbReference>
<evidence type="ECO:0000256" key="5">
    <source>
        <dbReference type="PROSITE-ProRule" id="PRU00288"/>
    </source>
</evidence>
<keyword evidence="1" id="KW-0343">GTPase activation</keyword>
<feature type="compositionally biased region" description="Low complexity" evidence="6">
    <location>
        <begin position="22"/>
        <end position="33"/>
    </location>
</feature>
<feature type="region of interest" description="Disordered" evidence="6">
    <location>
        <begin position="741"/>
        <end position="809"/>
    </location>
</feature>
<name>A0AAV5GSX7_9BASI</name>
<evidence type="ECO:0000256" key="2">
    <source>
        <dbReference type="ARBA" id="ARBA00022723"/>
    </source>
</evidence>
<keyword evidence="2" id="KW-0479">Metal-binding</keyword>
<feature type="compositionally biased region" description="Low complexity" evidence="6">
    <location>
        <begin position="665"/>
        <end position="689"/>
    </location>
</feature>
<feature type="region of interest" description="Disordered" evidence="6">
    <location>
        <begin position="989"/>
        <end position="1011"/>
    </location>
</feature>
<feature type="domain" description="Arf-GAP" evidence="8">
    <location>
        <begin position="875"/>
        <end position="996"/>
    </location>
</feature>
<evidence type="ECO:0000256" key="1">
    <source>
        <dbReference type="ARBA" id="ARBA00022468"/>
    </source>
</evidence>
<feature type="region of interest" description="Disordered" evidence="6">
    <location>
        <begin position="645"/>
        <end position="714"/>
    </location>
</feature>
<organism evidence="9 10">
    <name type="scientific">Rhodotorula paludigena</name>
    <dbReference type="NCBI Taxonomy" id="86838"/>
    <lineage>
        <taxon>Eukaryota</taxon>
        <taxon>Fungi</taxon>
        <taxon>Dikarya</taxon>
        <taxon>Basidiomycota</taxon>
        <taxon>Pucciniomycotina</taxon>
        <taxon>Microbotryomycetes</taxon>
        <taxon>Sporidiobolales</taxon>
        <taxon>Sporidiobolaceae</taxon>
        <taxon>Rhodotorula</taxon>
    </lineage>
</organism>
<dbReference type="GO" id="GO:0005096">
    <property type="term" value="F:GTPase activator activity"/>
    <property type="evidence" value="ECO:0007669"/>
    <property type="project" value="UniProtKB-KW"/>
</dbReference>
<dbReference type="Pfam" id="PF01412">
    <property type="entry name" value="ArfGap"/>
    <property type="match status" value="1"/>
</dbReference>
<dbReference type="PROSITE" id="PS50003">
    <property type="entry name" value="PH_DOMAIN"/>
    <property type="match status" value="1"/>
</dbReference>
<feature type="compositionally biased region" description="Low complexity" evidence="6">
    <location>
        <begin position="765"/>
        <end position="780"/>
    </location>
</feature>
<dbReference type="SUPFAM" id="SSF50729">
    <property type="entry name" value="PH domain-like"/>
    <property type="match status" value="1"/>
</dbReference>
<gene>
    <name evidence="9" type="ORF">Rhopal_005152-T1</name>
</gene>
<dbReference type="SMART" id="SM00233">
    <property type="entry name" value="PH"/>
    <property type="match status" value="1"/>
</dbReference>
<dbReference type="SUPFAM" id="SSF103657">
    <property type="entry name" value="BAR/IMD domain-like"/>
    <property type="match status" value="1"/>
</dbReference>
<evidence type="ECO:0000256" key="4">
    <source>
        <dbReference type="ARBA" id="ARBA00022833"/>
    </source>
</evidence>
<dbReference type="GO" id="GO:0008270">
    <property type="term" value="F:zinc ion binding"/>
    <property type="evidence" value="ECO:0007669"/>
    <property type="project" value="UniProtKB-KW"/>
</dbReference>
<keyword evidence="4" id="KW-0862">Zinc</keyword>
<dbReference type="InterPro" id="IPR027267">
    <property type="entry name" value="AH/BAR_dom_sf"/>
</dbReference>
<accession>A0AAV5GSX7</accession>
<keyword evidence="10" id="KW-1185">Reference proteome</keyword>
<dbReference type="CDD" id="cd08204">
    <property type="entry name" value="ArfGap"/>
    <property type="match status" value="1"/>
</dbReference>
<proteinExistence type="predicted"/>
<dbReference type="PRINTS" id="PR00405">
    <property type="entry name" value="REVINTRACTNG"/>
</dbReference>
<feature type="compositionally biased region" description="Basic and acidic residues" evidence="6">
    <location>
        <begin position="451"/>
        <end position="463"/>
    </location>
</feature>
<feature type="region of interest" description="Disordered" evidence="6">
    <location>
        <begin position="21"/>
        <end position="139"/>
    </location>
</feature>
<protein>
    <submittedName>
        <fullName evidence="9">Uncharacterized protein</fullName>
    </submittedName>
</protein>
<evidence type="ECO:0000313" key="10">
    <source>
        <dbReference type="Proteomes" id="UP001342314"/>
    </source>
</evidence>
<evidence type="ECO:0000259" key="7">
    <source>
        <dbReference type="PROSITE" id="PS50003"/>
    </source>
</evidence>
<evidence type="ECO:0000256" key="3">
    <source>
        <dbReference type="ARBA" id="ARBA00022771"/>
    </source>
</evidence>
<sequence length="1011" mass="107562">MLPARSPLSLDVRLAGTRLDEAASTAPSSSLSLPPTPRTPVFDKLATTSGVPPALPSPRAVRVAHLPRAPALPPAPPTRNELASHSAYTPTQGQASTVATSPLPQMQVPPPAPSAGGRGGPGASAAPPHTTPASSTDADAQLDLEDGPLFRAHLAALERRATSLRSALKKLQRALDAQLAALQTSAFARGAVDEALEDLSLGSSTIQSDVLGGLYDRELRSAREGARDEVQREVERGKELVERVKGAVERIKGVEDRRKTFDAESKKYYDELAKYLARGESDVSKVASLDAKQAERLATFRQVRVDFFSFLEGLVESEERAVASWLRAWADLHEGSRPAFDAETHRHDSLAALEGTKPKKRPSGASSKDSWYHVGGLPTYLADAVSVGGSRSPDLLGTSDDGHSTPSASGHSGLSRTNTNGTEPPPATPSTDNARRRRRTSLPHFGLGVAKSDEKDPPASSGKRERLKGFFRAAGTSLLPSSPSTASIADVLAPLRSSSPPPPVPSVPPPPSLALPAPQPATNHAPPRALTSASSQSRKKEGYLFATETGQKHTQAGDNGQRYHRYWVTLSEGRLTEYDRDDVTQVHGAPIDLRYATARMSRQAGERRFVFEVLTPSLRRVYQASGDKECQEWVTAIQRSVESLLNGETPDPPTSPKSRFPPFLSRRASASAAHSRKSSTSAAPAPTASSKRDKHRSFQAHSSTPPVPSLLIGDDGTASFRAGAPVDRSFFDPSSRRGVFAFSESDAPPPPSGAARPQLNGLGIPLPSNPAAAAASKSSPDLGLGRAPSEGPSDSRSRSPSSTCGEFTAAPDYGAEVSEEGASLSAQDRAISDAVRRWASGSDSSTFANVGSSDAPPPAAAAAISPEEVKYRNAQRINAVARRSAPEWDNARCADCRAPEPRWASYSLGVTLCIQCAGVHRSLGTHVSKVRSIELDDWSDEQLERMEAIGNARSNAFFEARLPPNIVNELTDATLAPFIRDKYVERRWTPRDDAGGPTSSLIRPDTAPTAV</sequence>
<evidence type="ECO:0000256" key="6">
    <source>
        <dbReference type="SAM" id="MobiDB-lite"/>
    </source>
</evidence>
<dbReference type="Gene3D" id="2.30.29.30">
    <property type="entry name" value="Pleckstrin-homology domain (PH domain)/Phosphotyrosine-binding domain (PTB)"/>
    <property type="match status" value="1"/>
</dbReference>
<feature type="region of interest" description="Disordered" evidence="6">
    <location>
        <begin position="391"/>
        <end position="463"/>
    </location>
</feature>
<feature type="compositionally biased region" description="Polar residues" evidence="6">
    <location>
        <begin position="404"/>
        <end position="422"/>
    </location>
</feature>
<feature type="domain" description="PH" evidence="7">
    <location>
        <begin position="537"/>
        <end position="642"/>
    </location>
</feature>
<dbReference type="InterPro" id="IPR037278">
    <property type="entry name" value="ARFGAP/RecO"/>
</dbReference>
<dbReference type="PANTHER" id="PTHR23180">
    <property type="entry name" value="CENTAURIN/ARF"/>
    <property type="match status" value="1"/>
</dbReference>